<accession>A0A6A6PD53</accession>
<evidence type="ECO:0000259" key="1">
    <source>
        <dbReference type="Pfam" id="PF12697"/>
    </source>
</evidence>
<sequence>MAPPTTLPTVLLVPGAWHQPVHYSKLISSLERLGFPTAATKLDSVGSLDPKNVTLARDIEYIREQALKPLLDEGRDVILLMHSFGGIEGSGAAKGLSKAEREVEGKKGGVVGMIWLAGLIMKEGDIWQDKSPVAKDPRLQVDEEAGVVYITDPRSIFYHGVSERDANSAVTLLLPMAVGARTTPSPAQAWADKVFEGRLGYIRCGSDKMLAPALQDRHMESTGLPWEVRTVEEGGHSAFYTHPGEIAKYVLDLTKTFTSSV</sequence>
<reference evidence="2" key="1">
    <citation type="journal article" date="2020" name="Stud. Mycol.">
        <title>101 Dothideomycetes genomes: a test case for predicting lifestyles and emergence of pathogens.</title>
        <authorList>
            <person name="Haridas S."/>
            <person name="Albert R."/>
            <person name="Binder M."/>
            <person name="Bloem J."/>
            <person name="Labutti K."/>
            <person name="Salamov A."/>
            <person name="Andreopoulos B."/>
            <person name="Baker S."/>
            <person name="Barry K."/>
            <person name="Bills G."/>
            <person name="Bluhm B."/>
            <person name="Cannon C."/>
            <person name="Castanera R."/>
            <person name="Culley D."/>
            <person name="Daum C."/>
            <person name="Ezra D."/>
            <person name="Gonzalez J."/>
            <person name="Henrissat B."/>
            <person name="Kuo A."/>
            <person name="Liang C."/>
            <person name="Lipzen A."/>
            <person name="Lutzoni F."/>
            <person name="Magnuson J."/>
            <person name="Mondo S."/>
            <person name="Nolan M."/>
            <person name="Ohm R."/>
            <person name="Pangilinan J."/>
            <person name="Park H.-J."/>
            <person name="Ramirez L."/>
            <person name="Alfaro M."/>
            <person name="Sun H."/>
            <person name="Tritt A."/>
            <person name="Yoshinaga Y."/>
            <person name="Zwiers L.-H."/>
            <person name="Turgeon B."/>
            <person name="Goodwin S."/>
            <person name="Spatafora J."/>
            <person name="Crous P."/>
            <person name="Grigoriev I."/>
        </authorList>
    </citation>
    <scope>NUCLEOTIDE SEQUENCE</scope>
    <source>
        <strain evidence="2">ATCC 16933</strain>
    </source>
</reference>
<dbReference type="Gene3D" id="3.40.50.1820">
    <property type="entry name" value="alpha/beta hydrolase"/>
    <property type="match status" value="1"/>
</dbReference>
<evidence type="ECO:0000313" key="3">
    <source>
        <dbReference type="Proteomes" id="UP000799766"/>
    </source>
</evidence>
<protein>
    <recommendedName>
        <fullName evidence="1">AB hydrolase-1 domain-containing protein</fullName>
    </recommendedName>
</protein>
<gene>
    <name evidence="2" type="ORF">BDY21DRAFT_368051</name>
</gene>
<dbReference type="SUPFAM" id="SSF53474">
    <property type="entry name" value="alpha/beta-Hydrolases"/>
    <property type="match status" value="1"/>
</dbReference>
<dbReference type="PANTHER" id="PTHR37017">
    <property type="entry name" value="AB HYDROLASE-1 DOMAIN-CONTAINING PROTEIN-RELATED"/>
    <property type="match status" value="1"/>
</dbReference>
<dbReference type="PANTHER" id="PTHR37017:SF8">
    <property type="entry name" value="AB HYDROLASE-1 DOMAIN-CONTAINING PROTEIN"/>
    <property type="match status" value="1"/>
</dbReference>
<evidence type="ECO:0000313" key="2">
    <source>
        <dbReference type="EMBL" id="KAF2461886.1"/>
    </source>
</evidence>
<proteinExistence type="predicted"/>
<dbReference type="Proteomes" id="UP000799766">
    <property type="component" value="Unassembled WGS sequence"/>
</dbReference>
<dbReference type="Pfam" id="PF12697">
    <property type="entry name" value="Abhydrolase_6"/>
    <property type="match status" value="1"/>
</dbReference>
<dbReference type="AlphaFoldDB" id="A0A6A6PD53"/>
<dbReference type="InterPro" id="IPR052897">
    <property type="entry name" value="Sec-Metab_Biosynth_Hydrolase"/>
</dbReference>
<organism evidence="2 3">
    <name type="scientific">Lineolata rhizophorae</name>
    <dbReference type="NCBI Taxonomy" id="578093"/>
    <lineage>
        <taxon>Eukaryota</taxon>
        <taxon>Fungi</taxon>
        <taxon>Dikarya</taxon>
        <taxon>Ascomycota</taxon>
        <taxon>Pezizomycotina</taxon>
        <taxon>Dothideomycetes</taxon>
        <taxon>Dothideomycetes incertae sedis</taxon>
        <taxon>Lineolatales</taxon>
        <taxon>Lineolataceae</taxon>
        <taxon>Lineolata</taxon>
    </lineage>
</organism>
<dbReference type="InterPro" id="IPR029058">
    <property type="entry name" value="AB_hydrolase_fold"/>
</dbReference>
<keyword evidence="3" id="KW-1185">Reference proteome</keyword>
<dbReference type="InterPro" id="IPR000073">
    <property type="entry name" value="AB_hydrolase_1"/>
</dbReference>
<dbReference type="EMBL" id="MU001670">
    <property type="protein sequence ID" value="KAF2461886.1"/>
    <property type="molecule type" value="Genomic_DNA"/>
</dbReference>
<name>A0A6A6PD53_9PEZI</name>
<feature type="domain" description="AB hydrolase-1" evidence="1">
    <location>
        <begin position="10"/>
        <end position="247"/>
    </location>
</feature>
<dbReference type="OrthoDB" id="408373at2759"/>